<evidence type="ECO:0000256" key="8">
    <source>
        <dbReference type="RuleBase" id="RU361216"/>
    </source>
</evidence>
<reference evidence="10" key="1">
    <citation type="submission" date="2014-09" db="EMBL/GenBank/DDBJ databases">
        <title>Draft genome sequence of an oleaginous Mucoromycotina fungus Mucor ambiguus NBRC6742.</title>
        <authorList>
            <person name="Takeda I."/>
            <person name="Yamane N."/>
            <person name="Morita T."/>
            <person name="Tamano K."/>
            <person name="Machida M."/>
            <person name="Baker S."/>
            <person name="Koike H."/>
        </authorList>
    </citation>
    <scope>NUCLEOTIDE SEQUENCE</scope>
    <source>
        <strain evidence="10">NBRC 6742</strain>
    </source>
</reference>
<dbReference type="GO" id="GO:0015293">
    <property type="term" value="F:symporter activity"/>
    <property type="evidence" value="ECO:0007669"/>
    <property type="project" value="UniProtKB-UniRule"/>
</dbReference>
<dbReference type="PRINTS" id="PR00173">
    <property type="entry name" value="EDTRNSPORT"/>
</dbReference>
<sequence length="559" mass="60914">MDEITAHKRASHNYDGASNDDKVVAGSFTEDVHPPLRDDTSSIHRQRERDERNRNMPEHLRIPVVDNVGYSPRLTNIGSSIGSAFSAALAPFIKVIRFLQRRTNLTFWIILSMVVGIILGYFSPAAGKEIKPLGDAFIMMIKIIIVPLVFSVLVIGIAGHGDDIGKVGKLAIKTLIYFEVVTTLALAIGLIMANLVKPGNGVILPVGSDTSAVKELADKESTSITWANEMFLIIPESFFKAAVDNKVLAIVFCAVMFACSMMKADKESKRVMLKINEALSQVMFKFVGLVMNYAPIGIGAALAATVGANGIGVLANLGKLIGCVYASLVIFLIVVLLPIMFFAKIPILGFFKAIAQPWLLAFSSASSESALPLAFERMREFGCTNALTGFVIPCGYSFNLDGTTLYLSLATIFSAQAAGLNLPISTQLSIMGTLMLSSKGVAAIPRASLVVLSGTLAQYDIPFEAVLMIMGVDAIMDMARTSVNVFGNCLGCCVMARVEGSFRGEEWREEEEERRYKKWLDEQEKAGLLHKKDEEDHLSDVIVIRDDNKKETLHEEKAL</sequence>
<dbReference type="PANTHER" id="PTHR42865:SF7">
    <property type="entry name" value="PROTON_GLUTAMATE-ASPARTATE SYMPORTER"/>
    <property type="match status" value="1"/>
</dbReference>
<evidence type="ECO:0000256" key="7">
    <source>
        <dbReference type="ARBA" id="ARBA00023136"/>
    </source>
</evidence>
<feature type="transmembrane region" description="Helical" evidence="8">
    <location>
        <begin position="170"/>
        <end position="196"/>
    </location>
</feature>
<feature type="transmembrane region" description="Helical" evidence="8">
    <location>
        <begin position="136"/>
        <end position="158"/>
    </location>
</feature>
<keyword evidence="4 8" id="KW-0812">Transmembrane</keyword>
<dbReference type="InterPro" id="IPR018107">
    <property type="entry name" value="Na-dicarboxylate_symporter_CS"/>
</dbReference>
<dbReference type="Pfam" id="PF00375">
    <property type="entry name" value="SDF"/>
    <property type="match status" value="1"/>
</dbReference>
<dbReference type="OrthoDB" id="5877963at2759"/>
<evidence type="ECO:0000256" key="9">
    <source>
        <dbReference type="SAM" id="MobiDB-lite"/>
    </source>
</evidence>
<evidence type="ECO:0000256" key="3">
    <source>
        <dbReference type="ARBA" id="ARBA00022475"/>
    </source>
</evidence>
<evidence type="ECO:0000256" key="6">
    <source>
        <dbReference type="ARBA" id="ARBA00022989"/>
    </source>
</evidence>
<evidence type="ECO:0000256" key="2">
    <source>
        <dbReference type="ARBA" id="ARBA00022448"/>
    </source>
</evidence>
<keyword evidence="5 8" id="KW-0769">Symport</keyword>
<keyword evidence="6 8" id="KW-1133">Transmembrane helix</keyword>
<feature type="region of interest" description="Disordered" evidence="9">
    <location>
        <begin position="1"/>
        <end position="20"/>
    </location>
</feature>
<protein>
    <recommendedName>
        <fullName evidence="8">Amino acid transporter</fullName>
    </recommendedName>
</protein>
<organism evidence="10">
    <name type="scientific">Mucor ambiguus</name>
    <dbReference type="NCBI Taxonomy" id="91626"/>
    <lineage>
        <taxon>Eukaryota</taxon>
        <taxon>Fungi</taxon>
        <taxon>Fungi incertae sedis</taxon>
        <taxon>Mucoromycota</taxon>
        <taxon>Mucoromycotina</taxon>
        <taxon>Mucoromycetes</taxon>
        <taxon>Mucorales</taxon>
        <taxon>Mucorineae</taxon>
        <taxon>Mucoraceae</taxon>
        <taxon>Mucor</taxon>
    </lineage>
</organism>
<dbReference type="PANTHER" id="PTHR42865">
    <property type="entry name" value="PROTON/GLUTAMATE-ASPARTATE SYMPORTER"/>
    <property type="match status" value="1"/>
</dbReference>
<dbReference type="FunFam" id="1.10.3860.10:FF:000001">
    <property type="entry name" value="C4-dicarboxylate transport protein"/>
    <property type="match status" value="1"/>
</dbReference>
<dbReference type="InterPro" id="IPR036458">
    <property type="entry name" value="Na:dicarbo_symporter_sf"/>
</dbReference>
<gene>
    <name evidence="10" type="ORF">MAM1_0111c05576</name>
</gene>
<dbReference type="InterPro" id="IPR001991">
    <property type="entry name" value="Na-dicarboxylate_symporter"/>
</dbReference>
<dbReference type="STRING" id="91626.A0A0C9MFQ2"/>
<dbReference type="PROSITE" id="PS00713">
    <property type="entry name" value="NA_DICARBOXYL_SYMP_1"/>
    <property type="match status" value="1"/>
</dbReference>
<evidence type="ECO:0000313" key="11">
    <source>
        <dbReference type="Proteomes" id="UP000053815"/>
    </source>
</evidence>
<name>A0A0C9MFQ2_9FUNG</name>
<dbReference type="Gene3D" id="1.10.3860.10">
    <property type="entry name" value="Sodium:dicarboxylate symporter"/>
    <property type="match status" value="1"/>
</dbReference>
<keyword evidence="11" id="KW-1185">Reference proteome</keyword>
<evidence type="ECO:0000256" key="4">
    <source>
        <dbReference type="ARBA" id="ARBA00022692"/>
    </source>
</evidence>
<proteinExistence type="inferred from homology"/>
<feature type="transmembrane region" description="Helical" evidence="8">
    <location>
        <begin position="284"/>
        <end position="304"/>
    </location>
</feature>
<evidence type="ECO:0000313" key="10">
    <source>
        <dbReference type="EMBL" id="GAN06099.1"/>
    </source>
</evidence>
<keyword evidence="3" id="KW-1003">Cell membrane</keyword>
<comment type="subcellular location">
    <subcellularLocation>
        <location evidence="1">Cell membrane</location>
        <topology evidence="1">Multi-pass membrane protein</topology>
    </subcellularLocation>
    <subcellularLocation>
        <location evidence="8">Membrane</location>
        <topology evidence="8">Multi-pass membrane protein</topology>
    </subcellularLocation>
</comment>
<evidence type="ECO:0000256" key="1">
    <source>
        <dbReference type="ARBA" id="ARBA00004651"/>
    </source>
</evidence>
<dbReference type="GO" id="GO:0006835">
    <property type="term" value="P:dicarboxylic acid transport"/>
    <property type="evidence" value="ECO:0007669"/>
    <property type="project" value="TreeGrafter"/>
</dbReference>
<keyword evidence="2 8" id="KW-0813">Transport</keyword>
<dbReference type="Proteomes" id="UP000053815">
    <property type="component" value="Unassembled WGS sequence"/>
</dbReference>
<keyword evidence="7 8" id="KW-0472">Membrane</keyword>
<comment type="similarity">
    <text evidence="8">Belongs to the dicarboxylate/amino acid:cation symporter (DAACS) (TC 2.A.23) family.</text>
</comment>
<dbReference type="EMBL" id="DF836400">
    <property type="protein sequence ID" value="GAN06099.1"/>
    <property type="molecule type" value="Genomic_DNA"/>
</dbReference>
<feature type="transmembrane region" description="Helical" evidence="8">
    <location>
        <begin position="324"/>
        <end position="343"/>
    </location>
</feature>
<evidence type="ECO:0000256" key="5">
    <source>
        <dbReference type="ARBA" id="ARBA00022847"/>
    </source>
</evidence>
<dbReference type="SUPFAM" id="SSF118215">
    <property type="entry name" value="Proton glutamate symport protein"/>
    <property type="match status" value="1"/>
</dbReference>
<accession>A0A0C9MFQ2</accession>
<dbReference type="GO" id="GO:0005886">
    <property type="term" value="C:plasma membrane"/>
    <property type="evidence" value="ECO:0007669"/>
    <property type="project" value="UniProtKB-SubCell"/>
</dbReference>
<feature type="region of interest" description="Disordered" evidence="9">
    <location>
        <begin position="30"/>
        <end position="56"/>
    </location>
</feature>
<dbReference type="AlphaFoldDB" id="A0A0C9MFQ2"/>
<feature type="transmembrane region" description="Helical" evidence="8">
    <location>
        <begin position="105"/>
        <end position="124"/>
    </location>
</feature>